<evidence type="ECO:0000256" key="1">
    <source>
        <dbReference type="ARBA" id="ARBA00001971"/>
    </source>
</evidence>
<dbReference type="PANTHER" id="PTHR46696:SF4">
    <property type="entry name" value="BIOTIN BIOSYNTHESIS CYTOCHROME P450"/>
    <property type="match status" value="1"/>
</dbReference>
<dbReference type="PRINTS" id="PR00385">
    <property type="entry name" value="P450"/>
</dbReference>
<dbReference type="PROSITE" id="PS00086">
    <property type="entry name" value="CYTOCHROME_P450"/>
    <property type="match status" value="1"/>
</dbReference>
<name>A0A9P3Q570_9MYCO</name>
<dbReference type="EMBL" id="BRZI01000006">
    <property type="protein sequence ID" value="GLD29500.1"/>
    <property type="molecule type" value="Genomic_DNA"/>
</dbReference>
<dbReference type="InterPro" id="IPR001128">
    <property type="entry name" value="Cyt_P450"/>
</dbReference>
<gene>
    <name evidence="10" type="ORF">Mkiyose1413_13830</name>
    <name evidence="9" type="ORF">SRL2020028_02910</name>
</gene>
<dbReference type="SUPFAM" id="SSF48264">
    <property type="entry name" value="Cytochrome P450"/>
    <property type="match status" value="1"/>
</dbReference>
<dbReference type="PANTHER" id="PTHR46696">
    <property type="entry name" value="P450, PUTATIVE (EUROFUNG)-RELATED"/>
    <property type="match status" value="1"/>
</dbReference>
<keyword evidence="7 8" id="KW-0503">Monooxygenase</keyword>
<evidence type="ECO:0000256" key="4">
    <source>
        <dbReference type="ARBA" id="ARBA00022723"/>
    </source>
</evidence>
<organism evidence="10 11">
    <name type="scientific">Mycobacterium kiyosense</name>
    <dbReference type="NCBI Taxonomy" id="2871094"/>
    <lineage>
        <taxon>Bacteria</taxon>
        <taxon>Bacillati</taxon>
        <taxon>Actinomycetota</taxon>
        <taxon>Actinomycetes</taxon>
        <taxon>Mycobacteriales</taxon>
        <taxon>Mycobacteriaceae</taxon>
        <taxon>Mycobacterium</taxon>
    </lineage>
</organism>
<dbReference type="InterPro" id="IPR036396">
    <property type="entry name" value="Cyt_P450_sf"/>
</dbReference>
<dbReference type="Proteomes" id="UP001165663">
    <property type="component" value="Unassembled WGS sequence"/>
</dbReference>
<comment type="similarity">
    <text evidence="2 8">Belongs to the cytochrome P450 family.</text>
</comment>
<evidence type="ECO:0000256" key="3">
    <source>
        <dbReference type="ARBA" id="ARBA00022617"/>
    </source>
</evidence>
<evidence type="ECO:0000256" key="5">
    <source>
        <dbReference type="ARBA" id="ARBA00023002"/>
    </source>
</evidence>
<dbReference type="GO" id="GO:0008395">
    <property type="term" value="F:steroid hydroxylase activity"/>
    <property type="evidence" value="ECO:0007669"/>
    <property type="project" value="TreeGrafter"/>
</dbReference>
<evidence type="ECO:0000313" key="11">
    <source>
        <dbReference type="Proteomes" id="UP001064782"/>
    </source>
</evidence>
<keyword evidence="11" id="KW-1185">Reference proteome</keyword>
<keyword evidence="5 8" id="KW-0560">Oxidoreductase</keyword>
<comment type="caution">
    <text evidence="10">The sequence shown here is derived from an EMBL/GenBank/DDBJ whole genome shotgun (WGS) entry which is preliminary data.</text>
</comment>
<dbReference type="GO" id="GO:0020037">
    <property type="term" value="F:heme binding"/>
    <property type="evidence" value="ECO:0007669"/>
    <property type="project" value="InterPro"/>
</dbReference>
<evidence type="ECO:0000256" key="7">
    <source>
        <dbReference type="ARBA" id="ARBA00023033"/>
    </source>
</evidence>
<keyword evidence="6 8" id="KW-0408">Iron</keyword>
<keyword evidence="3 8" id="KW-0349">Heme</keyword>
<dbReference type="GO" id="GO:0006707">
    <property type="term" value="P:cholesterol catabolic process"/>
    <property type="evidence" value="ECO:0007669"/>
    <property type="project" value="TreeGrafter"/>
</dbReference>
<dbReference type="FunFam" id="1.10.630.10:FF:000018">
    <property type="entry name" value="Cytochrome P450 monooxygenase"/>
    <property type="match status" value="1"/>
</dbReference>
<dbReference type="GO" id="GO:0005506">
    <property type="term" value="F:iron ion binding"/>
    <property type="evidence" value="ECO:0007669"/>
    <property type="project" value="InterPro"/>
</dbReference>
<dbReference type="Pfam" id="PF00067">
    <property type="entry name" value="p450"/>
    <property type="match status" value="1"/>
</dbReference>
<dbReference type="InterPro" id="IPR017972">
    <property type="entry name" value="Cyt_P450_CS"/>
</dbReference>
<evidence type="ECO:0000256" key="8">
    <source>
        <dbReference type="RuleBase" id="RU000461"/>
    </source>
</evidence>
<keyword evidence="4 8" id="KW-0479">Metal-binding</keyword>
<evidence type="ECO:0000256" key="2">
    <source>
        <dbReference type="ARBA" id="ARBA00010617"/>
    </source>
</evidence>
<protein>
    <submittedName>
        <fullName evidence="10">Cytochrome P450</fullName>
    </submittedName>
</protein>
<comment type="cofactor">
    <cofactor evidence="1">
        <name>heme</name>
        <dbReference type="ChEBI" id="CHEBI:30413"/>
    </cofactor>
</comment>
<dbReference type="AlphaFoldDB" id="A0A9P3Q570"/>
<proteinExistence type="inferred from homology"/>
<dbReference type="PRINTS" id="PR00359">
    <property type="entry name" value="BP450"/>
</dbReference>
<sequence>MTFDVLSPEVYAKGDPAQNGLPLDAMDRMRVEAPCYRQRLDDPMMVNEIWVLTRHEDIDRVSRDPATFSSRRGLTARLWTPFETELGGKPAMIGLDGQDHLRNRRVVTKAFTPNVVKHFEAEFRVMCRRIVKKALQKGTFNFVEEIAVEMPLHAICELMGVPEKDRRTFLSWVNAYAVPTDPDYAPSPEAALGAVAAIWQYALELAEHRRTQPGEDLMSKIVRARDEETLDDDELQGLVLLLAGGGADTTRNAFSHGMHALIRNPEQMAWLRERADDIPLSAVQEIVRWATPVIHIARTATTDTEIAGQPVAAGERVAMLLPGANFDPTVIEDPRTFDLSREPNRHLSFGMGPHACIGRHIAALEIKLLFEELLRETAVIEMAGEIGYVRDNFLRGVHSLPIKVS</sequence>
<dbReference type="EMBL" id="BRXE01000001">
    <property type="protein sequence ID" value="GLB81035.1"/>
    <property type="molecule type" value="Genomic_DNA"/>
</dbReference>
<dbReference type="InterPro" id="IPR002397">
    <property type="entry name" value="Cyt_P450_B"/>
</dbReference>
<evidence type="ECO:0000313" key="9">
    <source>
        <dbReference type="EMBL" id="GLB81035.1"/>
    </source>
</evidence>
<accession>A0A9P3Q570</accession>
<dbReference type="Gene3D" id="1.10.630.10">
    <property type="entry name" value="Cytochrome P450"/>
    <property type="match status" value="1"/>
</dbReference>
<evidence type="ECO:0000313" key="10">
    <source>
        <dbReference type="EMBL" id="GLD29500.1"/>
    </source>
</evidence>
<reference evidence="10" key="1">
    <citation type="submission" date="2022-08" db="EMBL/GenBank/DDBJ databases">
        <title>Mycobacterium kiyosense sp. nov., scotochromogenic slow-glowing species isolated from respiratory specimens.</title>
        <authorList>
            <person name="Fukano H."/>
            <person name="Kazumi Y."/>
            <person name="Sakagami N."/>
            <person name="Ato M."/>
            <person name="Mitarai S."/>
            <person name="Hoshino Y."/>
        </authorList>
    </citation>
    <scope>NUCLEOTIDE SEQUENCE</scope>
    <source>
        <strain evidence="10">1413</strain>
        <strain evidence="9">SRL2020-028</strain>
    </source>
</reference>
<evidence type="ECO:0000256" key="6">
    <source>
        <dbReference type="ARBA" id="ARBA00023004"/>
    </source>
</evidence>
<dbReference type="Proteomes" id="UP001064782">
    <property type="component" value="Unassembled WGS sequence"/>
</dbReference>
<dbReference type="GO" id="GO:0036199">
    <property type="term" value="F:cholest-4-en-3-one 26-monooxygenase activity"/>
    <property type="evidence" value="ECO:0007669"/>
    <property type="project" value="TreeGrafter"/>
</dbReference>